<dbReference type="Proteomes" id="UP000694918">
    <property type="component" value="Unplaced"/>
</dbReference>
<sequence>MHCHLGPKDETVKILGFPVWTGKMVLLNCQFSALSCDNFTVPSPLGILCLQNGTTLLPICQLHFALIPLLSVLGFLPVADDSGKTITSTTTLHLHPAILHFPFRYAF</sequence>
<dbReference type="AlphaFoldDB" id="A0AAJ6TI18"/>
<protein>
    <submittedName>
        <fullName evidence="2">Uncharacterized protein LOC105115916 isoform X4</fullName>
    </submittedName>
</protein>
<evidence type="ECO:0000313" key="1">
    <source>
        <dbReference type="Proteomes" id="UP000694918"/>
    </source>
</evidence>
<dbReference type="RefSeq" id="XP_011011295.1">
    <property type="nucleotide sequence ID" value="XM_011012993.1"/>
</dbReference>
<name>A0AAJ6TI18_POPEU</name>
<organism evidence="1 2">
    <name type="scientific">Populus euphratica</name>
    <name type="common">Euphrates poplar</name>
    <dbReference type="NCBI Taxonomy" id="75702"/>
    <lineage>
        <taxon>Eukaryota</taxon>
        <taxon>Viridiplantae</taxon>
        <taxon>Streptophyta</taxon>
        <taxon>Embryophyta</taxon>
        <taxon>Tracheophyta</taxon>
        <taxon>Spermatophyta</taxon>
        <taxon>Magnoliopsida</taxon>
        <taxon>eudicotyledons</taxon>
        <taxon>Gunneridae</taxon>
        <taxon>Pentapetalae</taxon>
        <taxon>rosids</taxon>
        <taxon>fabids</taxon>
        <taxon>Malpighiales</taxon>
        <taxon>Salicaceae</taxon>
        <taxon>Saliceae</taxon>
        <taxon>Populus</taxon>
    </lineage>
</organism>
<gene>
    <name evidence="2" type="primary">LOC105115916</name>
</gene>
<accession>A0AAJ6TI18</accession>
<reference evidence="2" key="1">
    <citation type="submission" date="2025-08" db="UniProtKB">
        <authorList>
            <consortium name="RefSeq"/>
        </authorList>
    </citation>
    <scope>IDENTIFICATION</scope>
</reference>
<keyword evidence="1" id="KW-1185">Reference proteome</keyword>
<evidence type="ECO:0000313" key="2">
    <source>
        <dbReference type="RefSeq" id="XP_011011295.1"/>
    </source>
</evidence>
<dbReference type="GeneID" id="105115916"/>
<proteinExistence type="predicted"/>